<feature type="domain" description="Spaetzle" evidence="2">
    <location>
        <begin position="105"/>
        <end position="198"/>
    </location>
</feature>
<gene>
    <name evidence="3" type="ORF">MELIAE_LOCUS2871</name>
</gene>
<accession>A0A9P0AT72</accession>
<dbReference type="InterPro" id="IPR032104">
    <property type="entry name" value="Spaetzle"/>
</dbReference>
<dbReference type="SUPFAM" id="SSF57501">
    <property type="entry name" value="Cystine-knot cytokines"/>
    <property type="match status" value="1"/>
</dbReference>
<evidence type="ECO:0000313" key="4">
    <source>
        <dbReference type="Proteomes" id="UP001154078"/>
    </source>
</evidence>
<feature type="chain" id="PRO_5040492214" description="Spaetzle domain-containing protein" evidence="1">
    <location>
        <begin position="21"/>
        <end position="208"/>
    </location>
</feature>
<dbReference type="InterPro" id="IPR029034">
    <property type="entry name" value="Cystine-knot_cytokine"/>
</dbReference>
<reference evidence="3" key="1">
    <citation type="submission" date="2021-12" db="EMBL/GenBank/DDBJ databases">
        <authorList>
            <person name="King R."/>
        </authorList>
    </citation>
    <scope>NUCLEOTIDE SEQUENCE</scope>
</reference>
<evidence type="ECO:0000313" key="3">
    <source>
        <dbReference type="EMBL" id="CAH0549860.1"/>
    </source>
</evidence>
<evidence type="ECO:0000256" key="1">
    <source>
        <dbReference type="SAM" id="SignalP"/>
    </source>
</evidence>
<sequence>MKCYIFNLVFLAMFVYQTSTAKRLKCLKEHRQPTQINKYEFCCKQQFCDENDVKSCKLIYPYHEYMESLNGKVSNFVYEENPIKQNDPFNVEREKRELHFDVGDSLCESEKMPEVRPFIAKNIWGQWKYIVNTTTITQSLDNIHKCKPDSPDCSPLLVDDRENYKCKEQKLLDILLTFENCKFSFDLFYISSYCDCKCLKKKKSSNHY</sequence>
<keyword evidence="1" id="KW-0732">Signal</keyword>
<protein>
    <recommendedName>
        <fullName evidence="2">Spaetzle domain-containing protein</fullName>
    </recommendedName>
</protein>
<evidence type="ECO:0000259" key="2">
    <source>
        <dbReference type="Pfam" id="PF16077"/>
    </source>
</evidence>
<name>A0A9P0AT72_BRAAE</name>
<dbReference type="Gene3D" id="2.10.90.10">
    <property type="entry name" value="Cystine-knot cytokines"/>
    <property type="match status" value="1"/>
</dbReference>
<feature type="signal peptide" evidence="1">
    <location>
        <begin position="1"/>
        <end position="20"/>
    </location>
</feature>
<dbReference type="AlphaFoldDB" id="A0A9P0AT72"/>
<organism evidence="3 4">
    <name type="scientific">Brassicogethes aeneus</name>
    <name type="common">Rape pollen beetle</name>
    <name type="synonym">Meligethes aeneus</name>
    <dbReference type="NCBI Taxonomy" id="1431903"/>
    <lineage>
        <taxon>Eukaryota</taxon>
        <taxon>Metazoa</taxon>
        <taxon>Ecdysozoa</taxon>
        <taxon>Arthropoda</taxon>
        <taxon>Hexapoda</taxon>
        <taxon>Insecta</taxon>
        <taxon>Pterygota</taxon>
        <taxon>Neoptera</taxon>
        <taxon>Endopterygota</taxon>
        <taxon>Coleoptera</taxon>
        <taxon>Polyphaga</taxon>
        <taxon>Cucujiformia</taxon>
        <taxon>Nitidulidae</taxon>
        <taxon>Meligethinae</taxon>
        <taxon>Brassicogethes</taxon>
    </lineage>
</organism>
<proteinExistence type="predicted"/>
<dbReference type="Pfam" id="PF16077">
    <property type="entry name" value="Spaetzle"/>
    <property type="match status" value="1"/>
</dbReference>
<keyword evidence="4" id="KW-1185">Reference proteome</keyword>
<dbReference type="EMBL" id="OV121142">
    <property type="protein sequence ID" value="CAH0549860.1"/>
    <property type="molecule type" value="Genomic_DNA"/>
</dbReference>
<dbReference type="Proteomes" id="UP001154078">
    <property type="component" value="Chromosome 11"/>
</dbReference>